<dbReference type="HOGENOM" id="CLU_1675307_0_0_10"/>
<dbReference type="AlphaFoldDB" id="H8XPG0"/>
<dbReference type="eggNOG" id="ENOG502ZETY">
    <property type="taxonomic scope" value="Bacteria"/>
</dbReference>
<dbReference type="KEGG" id="fin:KQS_06370"/>
<accession>H8XPG0</accession>
<reference evidence="1 2" key="1">
    <citation type="journal article" date="2012" name="J. Bacteriol.">
        <title>Complete Genome Sequence of Flavobacterium indicum GPSTA100-9T, Isolated from Warm Spring Water.</title>
        <authorList>
            <person name="Barbier P."/>
            <person name="Houel A."/>
            <person name="Loux V."/>
            <person name="Poulain J."/>
            <person name="Bernardet J.F."/>
            <person name="Touchon M."/>
            <person name="Duchaud E."/>
        </authorList>
    </citation>
    <scope>NUCLEOTIDE SEQUENCE [LARGE SCALE GENOMIC DNA]</scope>
    <source>
        <strain evidence="2">DSM 17447 / CIP 109464 / GPTSA100-9</strain>
    </source>
</reference>
<dbReference type="EMBL" id="HE774682">
    <property type="protein sequence ID" value="CCG53234.1"/>
    <property type="molecule type" value="Genomic_DNA"/>
</dbReference>
<dbReference type="STRING" id="1094466.KQS_06370"/>
<dbReference type="OrthoDB" id="823362at2"/>
<evidence type="ECO:0000313" key="1">
    <source>
        <dbReference type="EMBL" id="CCG53234.1"/>
    </source>
</evidence>
<keyword evidence="2" id="KW-1185">Reference proteome</keyword>
<gene>
    <name evidence="1" type="ordered locus">KQS_06370</name>
</gene>
<evidence type="ECO:0000313" key="2">
    <source>
        <dbReference type="Proteomes" id="UP000007599"/>
    </source>
</evidence>
<reference evidence="2" key="2">
    <citation type="submission" date="2012-03" db="EMBL/GenBank/DDBJ databases">
        <title>Complete genome sequence of Flavobacterium indicum GPTSA100-9T, isolated from warm spring water.</title>
        <authorList>
            <person name="Barbier P."/>
            <person name="Houel A."/>
            <person name="Loux V."/>
            <person name="Poulain J."/>
            <person name="Bernardet J.-F."/>
            <person name="Touchon M."/>
            <person name="Duchaud E."/>
        </authorList>
    </citation>
    <scope>NUCLEOTIDE SEQUENCE [LARGE SCALE GENOMIC DNA]</scope>
    <source>
        <strain evidence="2">DSM 17447 / CIP 109464 / GPTSA100-9</strain>
    </source>
</reference>
<dbReference type="RefSeq" id="WP_014388360.1">
    <property type="nucleotide sequence ID" value="NC_017025.1"/>
</dbReference>
<dbReference type="Proteomes" id="UP000007599">
    <property type="component" value="Chromosome I"/>
</dbReference>
<dbReference type="PATRIC" id="fig|1094466.5.peg.1251"/>
<organism evidence="1 2">
    <name type="scientific">Flavobacterium indicum (strain DSM 17447 / CIP 109464 / GPTSA100-9)</name>
    <dbReference type="NCBI Taxonomy" id="1094466"/>
    <lineage>
        <taxon>Bacteria</taxon>
        <taxon>Pseudomonadati</taxon>
        <taxon>Bacteroidota</taxon>
        <taxon>Flavobacteriia</taxon>
        <taxon>Flavobacteriales</taxon>
        <taxon>Flavobacteriaceae</taxon>
        <taxon>Flavobacterium</taxon>
    </lineage>
</organism>
<sequence>MKKTIFLLFIIFFSNSIHSQSKIISSEKIFFLKEKYKWENDDILLINFFFPQENCFYNQYENLHKSLDWFENNIYSKIDLNQIKKINVFTDKFIAKNMIDNSTSFEDFNDFFKNDLLKDFQNCHAIIAINKKGYFEFKVGEYSEKDVKTIITKLKKL</sequence>
<name>H8XPG0_FLAIG</name>
<proteinExistence type="predicted"/>
<protein>
    <submittedName>
        <fullName evidence="1">Uncharacterized protein</fullName>
    </submittedName>
</protein>